<feature type="region of interest" description="Disordered" evidence="1">
    <location>
        <begin position="1"/>
        <end position="33"/>
    </location>
</feature>
<dbReference type="EMBL" id="FXUV02000098">
    <property type="protein sequence ID" value="SNB85236.1"/>
    <property type="molecule type" value="Genomic_DNA"/>
</dbReference>
<dbReference type="STRING" id="1522312.GCA_900177895_00579"/>
<name>A0A238TG83_9NEIS</name>
<accession>A0A238TG83</accession>
<proteinExistence type="predicted"/>
<feature type="compositionally biased region" description="Polar residues" evidence="1">
    <location>
        <begin position="7"/>
        <end position="21"/>
    </location>
</feature>
<evidence type="ECO:0000313" key="4">
    <source>
        <dbReference type="Proteomes" id="UP000215450"/>
    </source>
</evidence>
<dbReference type="AlphaFoldDB" id="A0A238TG83"/>
<evidence type="ECO:0000313" key="3">
    <source>
        <dbReference type="EMBL" id="SNB85236.1"/>
    </source>
</evidence>
<organism evidence="3 4">
    <name type="scientific">Kingella negevensis</name>
    <dbReference type="NCBI Taxonomy" id="1522312"/>
    <lineage>
        <taxon>Bacteria</taxon>
        <taxon>Pseudomonadati</taxon>
        <taxon>Pseudomonadota</taxon>
        <taxon>Betaproteobacteria</taxon>
        <taxon>Neisseriales</taxon>
        <taxon>Neisseriaceae</taxon>
        <taxon>Kingella</taxon>
    </lineage>
</organism>
<reference evidence="3 4" key="2">
    <citation type="submission" date="2017-06" db="EMBL/GenBank/DDBJ databases">
        <authorList>
            <person name="Kim H.J."/>
            <person name="Triplett B.A."/>
        </authorList>
    </citation>
    <scope>NUCLEOTIDE SEQUENCE [LARGE SCALE GENOMIC DNA]</scope>
    <source>
        <strain evidence="3">Kingella_eburonensis</strain>
    </source>
</reference>
<evidence type="ECO:0000256" key="1">
    <source>
        <dbReference type="SAM" id="MobiDB-lite"/>
    </source>
</evidence>
<sequence length="33" mass="3877">MKKDIVNENTPFRQPENNDLSHSCKVRPAHHSF</sequence>
<protein>
    <submittedName>
        <fullName evidence="3">Uncharacterized protein</fullName>
    </submittedName>
</protein>
<evidence type="ECO:0000313" key="2">
    <source>
        <dbReference type="EMBL" id="SMQ11806.1"/>
    </source>
</evidence>
<reference evidence="2" key="1">
    <citation type="submission" date="2017-05" db="EMBL/GenBank/DDBJ databases">
        <authorList>
            <person name="Song R."/>
            <person name="Chenine A.L."/>
            <person name="Ruprecht R.M."/>
        </authorList>
    </citation>
    <scope>NUCLEOTIDE SEQUENCE</scope>
    <source>
        <strain evidence="2">Kingella_eburonensis</strain>
    </source>
</reference>
<gene>
    <name evidence="3" type="ORF">KEBURONENSIS_00691</name>
    <name evidence="2" type="ORF">KEBURONENSIS_00813</name>
</gene>
<feature type="compositionally biased region" description="Basic residues" evidence="1">
    <location>
        <begin position="24"/>
        <end position="33"/>
    </location>
</feature>
<dbReference type="Proteomes" id="UP000215450">
    <property type="component" value="Unassembled WGS sequence"/>
</dbReference>
<keyword evidence="4" id="KW-1185">Reference proteome</keyword>
<dbReference type="EMBL" id="FXUV01000002">
    <property type="protein sequence ID" value="SMQ11806.1"/>
    <property type="molecule type" value="Genomic_DNA"/>
</dbReference>